<name>A0A0U4P9A9_9PSED</name>
<accession>A0A0U4P9A9</accession>
<evidence type="ECO:0000313" key="1">
    <source>
        <dbReference type="EMBL" id="ALZ85327.1"/>
    </source>
</evidence>
<dbReference type="Proteomes" id="UP000064137">
    <property type="component" value="Chromosome"/>
</dbReference>
<evidence type="ECO:0000313" key="2">
    <source>
        <dbReference type="Proteomes" id="UP000064137"/>
    </source>
</evidence>
<dbReference type="AlphaFoldDB" id="A0A0U4P9A9"/>
<organism evidence="1 2">
    <name type="scientific">Pseudomonas oryzihabitans</name>
    <dbReference type="NCBI Taxonomy" id="47885"/>
    <lineage>
        <taxon>Bacteria</taxon>
        <taxon>Pseudomonadati</taxon>
        <taxon>Pseudomonadota</taxon>
        <taxon>Gammaproteobacteria</taxon>
        <taxon>Pseudomonadales</taxon>
        <taxon>Pseudomonadaceae</taxon>
        <taxon>Pseudomonas</taxon>
    </lineage>
</organism>
<proteinExistence type="predicted"/>
<dbReference type="KEGG" id="por:APT59_14400"/>
<sequence>MDRVVAQISQSLNWDYLIALESSLKARGVMNTRVQAELDHHALNLARRYLLKKGRLGTGPFSAAEEEILDVLAEAVTTLRRSGRLPHNIIKSLCAGGLIAAVQRSVSHSGLLRCRTDFESDAVMRSIFEAIVNRHPTAFSAETVELAGLHVV</sequence>
<dbReference type="OrthoDB" id="6876794at2"/>
<reference evidence="1 2" key="1">
    <citation type="submission" date="2016-01" db="EMBL/GenBank/DDBJ databases">
        <title>Annotation of Pseudomonas oryzihabitans USDA-ARS-USMARC-56511.</title>
        <authorList>
            <person name="Harhay G.P."/>
            <person name="Harhay D.M."/>
            <person name="Smith T.P.L."/>
            <person name="Bono J.L."/>
            <person name="Heaton M.P."/>
            <person name="Clawson M.L."/>
            <person name="Chitko-Mckown C.G."/>
            <person name="Capik S.F."/>
            <person name="DeDonder K.D."/>
            <person name="Apley M.D."/>
            <person name="Lubbers B.V."/>
            <person name="White B.J."/>
            <person name="Larson R.L."/>
        </authorList>
    </citation>
    <scope>NUCLEOTIDE SEQUENCE [LARGE SCALE GENOMIC DNA]</scope>
    <source>
        <strain evidence="1 2">USDA-ARS-USMARC-56511</strain>
    </source>
</reference>
<dbReference type="EMBL" id="CP013987">
    <property type="protein sequence ID" value="ALZ85327.1"/>
    <property type="molecule type" value="Genomic_DNA"/>
</dbReference>
<protein>
    <submittedName>
        <fullName evidence="1">Uncharacterized protein</fullName>
    </submittedName>
</protein>
<dbReference type="RefSeq" id="WP_059315492.1">
    <property type="nucleotide sequence ID" value="NZ_CP013987.1"/>
</dbReference>
<gene>
    <name evidence="1" type="ORF">APT59_14400</name>
</gene>